<organism evidence="3">
    <name type="scientific">Aplanochytrium stocchinoi</name>
    <dbReference type="NCBI Taxonomy" id="215587"/>
    <lineage>
        <taxon>Eukaryota</taxon>
        <taxon>Sar</taxon>
        <taxon>Stramenopiles</taxon>
        <taxon>Bigyra</taxon>
        <taxon>Labyrinthulomycetes</taxon>
        <taxon>Thraustochytrida</taxon>
        <taxon>Thraustochytriidae</taxon>
        <taxon>Aplanochytrium</taxon>
    </lineage>
</organism>
<feature type="region of interest" description="Disordered" evidence="1">
    <location>
        <begin position="305"/>
        <end position="325"/>
    </location>
</feature>
<keyword evidence="2" id="KW-0812">Transmembrane</keyword>
<sequence>MSNLTECHVDADCKDNELCYIGTSWYENQLPWQSNSSFRPGCACNAFYAWSGDNCDELTAATYVFVIIAAINALVLLVSIYLLSRSVWLLYKRDNNTCVLNAGMFTAITTIPGALGLLVWNLTTTGVGSALKRTGPFYSRDEFASSDPYKGRFNQLGFLAAGVGYILVTLAAIMISLMWLEIADMINESRLSDKTDRLKKYRNFTLAFIVCYGVTLMTSAFVERRKNTKQFHGLVVVPFNSVVLVVYAIGAYKFTQILAESSRRVSRKLSFPPTVQVTASPKVISTENDSKDSSLPGEFKFSLGEEKRKRKSQPFKKRKRSSSGKTVMPYSLRGVIRRVRNTTIQISVSIFVGLVAGMIMSLYDIVDTKGDIIDGMREKVNPDNPFGMPKVCYILVECALTSTSIFIAFYLFSNSSGRSIK</sequence>
<gene>
    <name evidence="3" type="ORF">ASTO00021_LOCUS13526</name>
</gene>
<evidence type="ECO:0000313" key="3">
    <source>
        <dbReference type="EMBL" id="CAE0443439.1"/>
    </source>
</evidence>
<feature type="transmembrane region" description="Helical" evidence="2">
    <location>
        <begin position="60"/>
        <end position="83"/>
    </location>
</feature>
<feature type="transmembrane region" description="Helical" evidence="2">
    <location>
        <begin position="104"/>
        <end position="123"/>
    </location>
</feature>
<protein>
    <submittedName>
        <fullName evidence="3">Uncharacterized protein</fullName>
    </submittedName>
</protein>
<keyword evidence="2" id="KW-0472">Membrane</keyword>
<proteinExistence type="predicted"/>
<reference evidence="3" key="1">
    <citation type="submission" date="2021-01" db="EMBL/GenBank/DDBJ databases">
        <authorList>
            <person name="Corre E."/>
            <person name="Pelletier E."/>
            <person name="Niang G."/>
            <person name="Scheremetjew M."/>
            <person name="Finn R."/>
            <person name="Kale V."/>
            <person name="Holt S."/>
            <person name="Cochrane G."/>
            <person name="Meng A."/>
            <person name="Brown T."/>
            <person name="Cohen L."/>
        </authorList>
    </citation>
    <scope>NUCLEOTIDE SEQUENCE</scope>
    <source>
        <strain evidence="3">GSBS06</strain>
    </source>
</reference>
<evidence type="ECO:0000256" key="1">
    <source>
        <dbReference type="SAM" id="MobiDB-lite"/>
    </source>
</evidence>
<feature type="transmembrane region" description="Helical" evidence="2">
    <location>
        <begin position="201"/>
        <end position="222"/>
    </location>
</feature>
<name>A0A7S3V079_9STRA</name>
<accession>A0A7S3V079</accession>
<feature type="compositionally biased region" description="Basic residues" evidence="1">
    <location>
        <begin position="308"/>
        <end position="322"/>
    </location>
</feature>
<keyword evidence="2" id="KW-1133">Transmembrane helix</keyword>
<feature type="transmembrane region" description="Helical" evidence="2">
    <location>
        <begin position="346"/>
        <end position="366"/>
    </location>
</feature>
<feature type="transmembrane region" description="Helical" evidence="2">
    <location>
        <begin position="234"/>
        <end position="254"/>
    </location>
</feature>
<evidence type="ECO:0000256" key="2">
    <source>
        <dbReference type="SAM" id="Phobius"/>
    </source>
</evidence>
<dbReference type="AlphaFoldDB" id="A0A7S3V079"/>
<feature type="transmembrane region" description="Helical" evidence="2">
    <location>
        <begin position="156"/>
        <end position="180"/>
    </location>
</feature>
<feature type="transmembrane region" description="Helical" evidence="2">
    <location>
        <begin position="386"/>
        <end position="412"/>
    </location>
</feature>
<dbReference type="EMBL" id="HBIN01017729">
    <property type="protein sequence ID" value="CAE0443439.1"/>
    <property type="molecule type" value="Transcribed_RNA"/>
</dbReference>